<feature type="region of interest" description="Disordered" evidence="1">
    <location>
        <begin position="136"/>
        <end position="211"/>
    </location>
</feature>
<dbReference type="SMART" id="SM00353">
    <property type="entry name" value="HLH"/>
    <property type="match status" value="1"/>
</dbReference>
<dbReference type="AlphaFoldDB" id="A0A0L0DMI2"/>
<evidence type="ECO:0000256" key="1">
    <source>
        <dbReference type="SAM" id="MobiDB-lite"/>
    </source>
</evidence>
<dbReference type="Gene3D" id="4.10.280.10">
    <property type="entry name" value="Helix-loop-helix DNA-binding domain"/>
    <property type="match status" value="1"/>
</dbReference>
<feature type="compositionally biased region" description="Polar residues" evidence="1">
    <location>
        <begin position="160"/>
        <end position="170"/>
    </location>
</feature>
<dbReference type="GeneID" id="25561000"/>
<feature type="compositionally biased region" description="Low complexity" evidence="1">
    <location>
        <begin position="171"/>
        <end position="181"/>
    </location>
</feature>
<keyword evidence="4" id="KW-1185">Reference proteome</keyword>
<dbReference type="PROSITE" id="PS50888">
    <property type="entry name" value="BHLH"/>
    <property type="match status" value="1"/>
</dbReference>
<reference evidence="3 4" key="1">
    <citation type="submission" date="2010-05" db="EMBL/GenBank/DDBJ databases">
        <title>The Genome Sequence of Thecamonas trahens ATCC 50062.</title>
        <authorList>
            <consortium name="The Broad Institute Genome Sequencing Platform"/>
            <person name="Russ C."/>
            <person name="Cuomo C."/>
            <person name="Shea T."/>
            <person name="Young S.K."/>
            <person name="Zeng Q."/>
            <person name="Koehrsen M."/>
            <person name="Haas B."/>
            <person name="Borodovsky M."/>
            <person name="Guigo R."/>
            <person name="Alvarado L."/>
            <person name="Berlin A."/>
            <person name="Bochicchio J."/>
            <person name="Borenstein D."/>
            <person name="Chapman S."/>
            <person name="Chen Z."/>
            <person name="Freedman E."/>
            <person name="Gellesch M."/>
            <person name="Goldberg J."/>
            <person name="Griggs A."/>
            <person name="Gujja S."/>
            <person name="Heilman E."/>
            <person name="Heiman D."/>
            <person name="Hepburn T."/>
            <person name="Howarth C."/>
            <person name="Jen D."/>
            <person name="Larson L."/>
            <person name="Mehta T."/>
            <person name="Park D."/>
            <person name="Pearson M."/>
            <person name="Roberts A."/>
            <person name="Saif S."/>
            <person name="Shenoy N."/>
            <person name="Sisk P."/>
            <person name="Stolte C."/>
            <person name="Sykes S."/>
            <person name="Thomson T."/>
            <person name="Walk T."/>
            <person name="White J."/>
            <person name="Yandava C."/>
            <person name="Burger G."/>
            <person name="Gray M.W."/>
            <person name="Holland P.W.H."/>
            <person name="King N."/>
            <person name="Lang F.B.F."/>
            <person name="Roger A.J."/>
            <person name="Ruiz-Trillo I."/>
            <person name="Lander E."/>
            <person name="Nusbaum C."/>
        </authorList>
    </citation>
    <scope>NUCLEOTIDE SEQUENCE [LARGE SCALE GENOMIC DNA]</scope>
    <source>
        <strain evidence="3 4">ATCC 50062</strain>
    </source>
</reference>
<evidence type="ECO:0000313" key="3">
    <source>
        <dbReference type="EMBL" id="KNC53529.1"/>
    </source>
</evidence>
<dbReference type="GO" id="GO:0046983">
    <property type="term" value="F:protein dimerization activity"/>
    <property type="evidence" value="ECO:0007669"/>
    <property type="project" value="InterPro"/>
</dbReference>
<proteinExistence type="predicted"/>
<dbReference type="Proteomes" id="UP000054408">
    <property type="component" value="Unassembled WGS sequence"/>
</dbReference>
<gene>
    <name evidence="3" type="ORF">AMSG_01242</name>
</gene>
<dbReference type="SUPFAM" id="SSF47459">
    <property type="entry name" value="HLH, helix-loop-helix DNA-binding domain"/>
    <property type="match status" value="1"/>
</dbReference>
<sequence length="211" mass="23715">MNDDEIRELNARVERALEDFDLESMTEEEAQQVRRRVHHRSVEKQRRDGIKLRLARLTELVPSLSMARSTKKTNVLQETIKYMTMLRRSVAELETQMTPEADPKWSAAALSALDEQLAEEERIIARVQARINAIKAQRVTRDQPPPASTPAPARAVDTTPAPSSSDESLNASSTHSSSASRVTRRTRTASADDSPTDPSATGRTRRTRRRT</sequence>
<dbReference type="InterPro" id="IPR011598">
    <property type="entry name" value="bHLH_dom"/>
</dbReference>
<accession>A0A0L0DMI2</accession>
<feature type="domain" description="BHLH" evidence="2">
    <location>
        <begin position="34"/>
        <end position="86"/>
    </location>
</feature>
<protein>
    <recommendedName>
        <fullName evidence="2">BHLH domain-containing protein</fullName>
    </recommendedName>
</protein>
<dbReference type="InterPro" id="IPR036638">
    <property type="entry name" value="HLH_DNA-bd_sf"/>
</dbReference>
<evidence type="ECO:0000259" key="2">
    <source>
        <dbReference type="PROSITE" id="PS50888"/>
    </source>
</evidence>
<dbReference type="RefSeq" id="XP_013761850.1">
    <property type="nucleotide sequence ID" value="XM_013906396.1"/>
</dbReference>
<dbReference type="EMBL" id="GL349437">
    <property type="protein sequence ID" value="KNC53529.1"/>
    <property type="molecule type" value="Genomic_DNA"/>
</dbReference>
<dbReference type="Pfam" id="PF00010">
    <property type="entry name" value="HLH"/>
    <property type="match status" value="1"/>
</dbReference>
<evidence type="ECO:0000313" key="4">
    <source>
        <dbReference type="Proteomes" id="UP000054408"/>
    </source>
</evidence>
<organism evidence="3 4">
    <name type="scientific">Thecamonas trahens ATCC 50062</name>
    <dbReference type="NCBI Taxonomy" id="461836"/>
    <lineage>
        <taxon>Eukaryota</taxon>
        <taxon>Apusozoa</taxon>
        <taxon>Apusomonadida</taxon>
        <taxon>Apusomonadidae</taxon>
        <taxon>Thecamonas</taxon>
    </lineage>
</organism>
<name>A0A0L0DMI2_THETB</name>